<accession>A0ABQ5EV07</accession>
<comment type="caution">
    <text evidence="2">The sequence shown here is derived from an EMBL/GenBank/DDBJ whole genome shotgun (WGS) entry which is preliminary data.</text>
</comment>
<name>A0ABQ5EV07_9ASTR</name>
<evidence type="ECO:0000256" key="1">
    <source>
        <dbReference type="SAM" id="Coils"/>
    </source>
</evidence>
<evidence type="ECO:0000313" key="2">
    <source>
        <dbReference type="EMBL" id="GJT54770.1"/>
    </source>
</evidence>
<reference evidence="2" key="1">
    <citation type="journal article" date="2022" name="Int. J. Mol. Sci.">
        <title>Draft Genome of Tanacetum Coccineum: Genomic Comparison of Closely Related Tanacetum-Family Plants.</title>
        <authorList>
            <person name="Yamashiro T."/>
            <person name="Shiraishi A."/>
            <person name="Nakayama K."/>
            <person name="Satake H."/>
        </authorList>
    </citation>
    <scope>NUCLEOTIDE SEQUENCE</scope>
</reference>
<dbReference type="EMBL" id="BQNB010016701">
    <property type="protein sequence ID" value="GJT54770.1"/>
    <property type="molecule type" value="Genomic_DNA"/>
</dbReference>
<reference evidence="2" key="2">
    <citation type="submission" date="2022-01" db="EMBL/GenBank/DDBJ databases">
        <authorList>
            <person name="Yamashiro T."/>
            <person name="Shiraishi A."/>
            <person name="Satake H."/>
            <person name="Nakayama K."/>
        </authorList>
    </citation>
    <scope>NUCLEOTIDE SEQUENCE</scope>
</reference>
<feature type="coiled-coil region" evidence="1">
    <location>
        <begin position="318"/>
        <end position="394"/>
    </location>
</feature>
<organism evidence="2 3">
    <name type="scientific">Tanacetum coccineum</name>
    <dbReference type="NCBI Taxonomy" id="301880"/>
    <lineage>
        <taxon>Eukaryota</taxon>
        <taxon>Viridiplantae</taxon>
        <taxon>Streptophyta</taxon>
        <taxon>Embryophyta</taxon>
        <taxon>Tracheophyta</taxon>
        <taxon>Spermatophyta</taxon>
        <taxon>Magnoliopsida</taxon>
        <taxon>eudicotyledons</taxon>
        <taxon>Gunneridae</taxon>
        <taxon>Pentapetalae</taxon>
        <taxon>asterids</taxon>
        <taxon>campanulids</taxon>
        <taxon>Asterales</taxon>
        <taxon>Asteraceae</taxon>
        <taxon>Asteroideae</taxon>
        <taxon>Anthemideae</taxon>
        <taxon>Anthemidinae</taxon>
        <taxon>Tanacetum</taxon>
    </lineage>
</organism>
<evidence type="ECO:0000313" key="3">
    <source>
        <dbReference type="Proteomes" id="UP001151760"/>
    </source>
</evidence>
<gene>
    <name evidence="2" type="ORF">Tco_0989824</name>
</gene>
<protein>
    <recommendedName>
        <fullName evidence="4">CCHC-type domain-containing protein</fullName>
    </recommendedName>
</protein>
<sequence length="649" mass="73316">MIPNIEKLLEAFIRVLPRSIEGNVTTSKPQTLEEAINIAQRQEAVRAYAATLAENNRYAGNLSLCRKCDLHHTGPCTVKCNTCNKVGHLTKNYQNKRPATRSNQLPVTVICHACEEKGHYTNQCRKTNINAQGRAYMLRDRNAHQDPNVVTSRSLPAEWNTHVVVWRNKPDLETISIDDLYNNFKIVKQEVKRSVTFSSNSGSQNLAFVSALSSTNDVNTANVHVSIASSSLSAASTSDNAASLSDAIVYAFLANQPNSMRARRYFQKTRKKITINGSDIAGYDKTKMELDLIRALWERRKSLPTLLLWHSQTQRIELNKYEFDLANYKRGLASVEEQLVFYKKNKGMLCDQIAILKRDVLFNESEINALRIQIERLKKEKEINQIKIDNFENASKSLDKLIGSQISDNNRKGMGYNVVAPLPIGLFVPPTIDLSNSGLKEFKQPEFEGYNVRVNKSVCENASKEVKKTSDAPIIEDWASDFDEDESVVKVLKYVNVQQKSKQADEPRKFSHPRTNRTNWNAPLSQKLGMVQKPVLNNEKRGTGQRVVRPVWNNVMRTNHQKFSNSRRNFTPTTVLTKSGLINSVNTAKGKRVTSVVGGQGINVVKPTTCWVWRPKRNVIDHLSKNSGSYICKPFDYVDPTGRLKSVMA</sequence>
<keyword evidence="3" id="KW-1185">Reference proteome</keyword>
<proteinExistence type="predicted"/>
<evidence type="ECO:0008006" key="4">
    <source>
        <dbReference type="Google" id="ProtNLM"/>
    </source>
</evidence>
<keyword evidence="1" id="KW-0175">Coiled coil</keyword>
<dbReference type="Proteomes" id="UP001151760">
    <property type="component" value="Unassembled WGS sequence"/>
</dbReference>
<dbReference type="Gene3D" id="4.10.60.10">
    <property type="entry name" value="Zinc finger, CCHC-type"/>
    <property type="match status" value="1"/>
</dbReference>